<protein>
    <submittedName>
        <fullName evidence="2">Uncharacterized protein</fullName>
    </submittedName>
</protein>
<evidence type="ECO:0000313" key="2">
    <source>
        <dbReference type="EMBL" id="KIM60974.1"/>
    </source>
</evidence>
<name>A0A0C3DXT0_9AGAM</name>
<reference evidence="2 3" key="1">
    <citation type="submission" date="2014-04" db="EMBL/GenBank/DDBJ databases">
        <authorList>
            <consortium name="DOE Joint Genome Institute"/>
            <person name="Kuo A."/>
            <person name="Kohler A."/>
            <person name="Nagy L.G."/>
            <person name="Floudas D."/>
            <person name="Copeland A."/>
            <person name="Barry K.W."/>
            <person name="Cichocki N."/>
            <person name="Veneault-Fourrey C."/>
            <person name="LaButti K."/>
            <person name="Lindquist E.A."/>
            <person name="Lipzen A."/>
            <person name="Lundell T."/>
            <person name="Morin E."/>
            <person name="Murat C."/>
            <person name="Sun H."/>
            <person name="Tunlid A."/>
            <person name="Henrissat B."/>
            <person name="Grigoriev I.V."/>
            <person name="Hibbett D.S."/>
            <person name="Martin F."/>
            <person name="Nordberg H.P."/>
            <person name="Cantor M.N."/>
            <person name="Hua S.X."/>
        </authorList>
    </citation>
    <scope>NUCLEOTIDE SEQUENCE [LARGE SCALE GENOMIC DNA]</scope>
    <source>
        <strain evidence="2 3">Foug A</strain>
    </source>
</reference>
<dbReference type="AlphaFoldDB" id="A0A0C3DXT0"/>
<dbReference type="Proteomes" id="UP000053989">
    <property type="component" value="Unassembled WGS sequence"/>
</dbReference>
<gene>
    <name evidence="2" type="ORF">SCLCIDRAFT_916854</name>
</gene>
<evidence type="ECO:0000256" key="1">
    <source>
        <dbReference type="SAM" id="MobiDB-lite"/>
    </source>
</evidence>
<dbReference type="InParanoid" id="A0A0C3DXT0"/>
<organism evidence="2 3">
    <name type="scientific">Scleroderma citrinum Foug A</name>
    <dbReference type="NCBI Taxonomy" id="1036808"/>
    <lineage>
        <taxon>Eukaryota</taxon>
        <taxon>Fungi</taxon>
        <taxon>Dikarya</taxon>
        <taxon>Basidiomycota</taxon>
        <taxon>Agaricomycotina</taxon>
        <taxon>Agaricomycetes</taxon>
        <taxon>Agaricomycetidae</taxon>
        <taxon>Boletales</taxon>
        <taxon>Sclerodermatineae</taxon>
        <taxon>Sclerodermataceae</taxon>
        <taxon>Scleroderma</taxon>
    </lineage>
</organism>
<proteinExistence type="predicted"/>
<accession>A0A0C3DXT0</accession>
<reference evidence="3" key="2">
    <citation type="submission" date="2015-01" db="EMBL/GenBank/DDBJ databases">
        <title>Evolutionary Origins and Diversification of the Mycorrhizal Mutualists.</title>
        <authorList>
            <consortium name="DOE Joint Genome Institute"/>
            <consortium name="Mycorrhizal Genomics Consortium"/>
            <person name="Kohler A."/>
            <person name="Kuo A."/>
            <person name="Nagy L.G."/>
            <person name="Floudas D."/>
            <person name="Copeland A."/>
            <person name="Barry K.W."/>
            <person name="Cichocki N."/>
            <person name="Veneault-Fourrey C."/>
            <person name="LaButti K."/>
            <person name="Lindquist E.A."/>
            <person name="Lipzen A."/>
            <person name="Lundell T."/>
            <person name="Morin E."/>
            <person name="Murat C."/>
            <person name="Riley R."/>
            <person name="Ohm R."/>
            <person name="Sun H."/>
            <person name="Tunlid A."/>
            <person name="Henrissat B."/>
            <person name="Grigoriev I.V."/>
            <person name="Hibbett D.S."/>
            <person name="Martin F."/>
        </authorList>
    </citation>
    <scope>NUCLEOTIDE SEQUENCE [LARGE SCALE GENOMIC DNA]</scope>
    <source>
        <strain evidence="3">Foug A</strain>
    </source>
</reference>
<keyword evidence="3" id="KW-1185">Reference proteome</keyword>
<sequence>MGRILVKEGGKRNRDESTGIRNNRLKTRSSQLPSQPHRHAYSIHGFGDHRGGFEGEVGNKEWLSAVGIMHILKTGNCDRSLAPLRHVGGGHVERWRGSAPFLNEMLHNWTVYVSLVTRLSMTMKL</sequence>
<dbReference type="HOGENOM" id="CLU_1993956_0_0_1"/>
<evidence type="ECO:0000313" key="3">
    <source>
        <dbReference type="Proteomes" id="UP000053989"/>
    </source>
</evidence>
<feature type="compositionally biased region" description="Basic and acidic residues" evidence="1">
    <location>
        <begin position="1"/>
        <end position="18"/>
    </location>
</feature>
<feature type="region of interest" description="Disordered" evidence="1">
    <location>
        <begin position="1"/>
        <end position="40"/>
    </location>
</feature>
<dbReference type="EMBL" id="KN822056">
    <property type="protein sequence ID" value="KIM60974.1"/>
    <property type="molecule type" value="Genomic_DNA"/>
</dbReference>